<evidence type="ECO:0000259" key="5">
    <source>
        <dbReference type="Pfam" id="PF04230"/>
    </source>
</evidence>
<dbReference type="GO" id="GO:0016020">
    <property type="term" value="C:membrane"/>
    <property type="evidence" value="ECO:0007669"/>
    <property type="project" value="UniProtKB-SubCell"/>
</dbReference>
<feature type="domain" description="Polysaccharide pyruvyl transferase" evidence="5">
    <location>
        <begin position="427"/>
        <end position="495"/>
    </location>
</feature>
<accession>A0A1Y1ZVH2</accession>
<keyword evidence="4" id="KW-0732">Signal</keyword>
<sequence length="677" mass="80827">MFQLNFISFIILFINIINVYSNYNNKNVSKKNFRTAICAIAKMENDYINDWCRYHFNLGFDDIYIYDNNDENYEPVENRIDKDIISQVHIIKVPGKRKDFQRNSYNSFIKENYLKYDWCAFIDLDEFFVLKKWNNIKDFLLQEIFQNAEEIKFEWHLYGDNDEIKQDTTIPIYKRITKEVFPEYRGGHLSKPIIKGKKKFYFGSHHYARNIDKTYCTEVNIYGEYLNKTGRFVDKRYEDAYIAHYMTKTLDEFINQKFKRIEHNYDNPTNLMSQEDPFKRFQYFFNINQQTPEKLKYIKEKLNVDFIELEDGEYKMYEPGIKYWHGKPNAGDYFAIYLANKLKINERSSLAIMGNILSVNLIKDTKYFWGCSSTNGKDPLIKDVNRYYAVGGNKTLNILRKFGDISNIVICNPALLASFLYKPTVHKKYKICILSHWQDYELLKDYASNEINIIHMQTTDIELILDKINECQFSISTSLHGLVFSHSYGIKSIKLNLNDRKNKAAFKYEDYYSSINKKFKQINSEELNMIINSDEKLQQLKESISIPSSLEIVKKQLEYLGASPVQIIFSNMENIICTFIENNTIIEPEKIDEWITYHIKAGFSDIFIFNSNESLKNIERNFDEQIKDKVHLFNVITRRYIQNELVSYFYRYLNRYFESVTFVDINKYINFKYTLNY</sequence>
<dbReference type="GO" id="GO:0016757">
    <property type="term" value="F:glycosyltransferase activity"/>
    <property type="evidence" value="ECO:0007669"/>
    <property type="project" value="TreeGrafter"/>
</dbReference>
<keyword evidence="3" id="KW-1133">Transmembrane helix</keyword>
<evidence type="ECO:0000256" key="2">
    <source>
        <dbReference type="ARBA" id="ARBA00022692"/>
    </source>
</evidence>
<dbReference type="STRING" id="1754190.A0A1Y1ZVH2"/>
<evidence type="ECO:0000256" key="4">
    <source>
        <dbReference type="SAM" id="SignalP"/>
    </source>
</evidence>
<protein>
    <recommendedName>
        <fullName evidence="5">Polysaccharide pyruvyl transferase domain-containing protein</fullName>
    </recommendedName>
</protein>
<dbReference type="GO" id="GO:0005737">
    <property type="term" value="C:cytoplasm"/>
    <property type="evidence" value="ECO:0007669"/>
    <property type="project" value="TreeGrafter"/>
</dbReference>
<name>A0A1Y1ZVH2_9FUNG</name>
<dbReference type="PANTHER" id="PTHR21461:SF69">
    <property type="entry name" value="GLYCOSYLTRANSFERASE FAMILY 92 PROTEIN"/>
    <property type="match status" value="1"/>
</dbReference>
<comment type="subcellular location">
    <subcellularLocation>
        <location evidence="1">Membrane</location>
        <topology evidence="1">Single-pass membrane protein</topology>
    </subcellularLocation>
</comment>
<feature type="signal peptide" evidence="4">
    <location>
        <begin position="1"/>
        <end position="21"/>
    </location>
</feature>
<reference evidence="6 7" key="1">
    <citation type="submission" date="2016-08" db="EMBL/GenBank/DDBJ databases">
        <title>A Parts List for Fungal Cellulosomes Revealed by Comparative Genomics.</title>
        <authorList>
            <consortium name="DOE Joint Genome Institute"/>
            <person name="Haitjema C.H."/>
            <person name="Gilmore S.P."/>
            <person name="Henske J.K."/>
            <person name="Solomon K.V."/>
            <person name="De Groot R."/>
            <person name="Kuo A."/>
            <person name="Mondo S.J."/>
            <person name="Salamov A.A."/>
            <person name="Labutti K."/>
            <person name="Zhao Z."/>
            <person name="Chiniquy J."/>
            <person name="Barry K."/>
            <person name="Brewer H.M."/>
            <person name="Purvine S.O."/>
            <person name="Wright A.T."/>
            <person name="Boxma B."/>
            <person name="Van Alen T."/>
            <person name="Hackstein J.H."/>
            <person name="Baker S.E."/>
            <person name="Grigoriev I.V."/>
            <person name="O'Malley M.A."/>
        </authorList>
    </citation>
    <scope>NUCLEOTIDE SEQUENCE [LARGE SCALE GENOMIC DNA]</scope>
    <source>
        <strain evidence="6 7">G1</strain>
    </source>
</reference>
<dbReference type="Pfam" id="PF04230">
    <property type="entry name" value="PS_pyruv_trans"/>
    <property type="match status" value="1"/>
</dbReference>
<dbReference type="InterPro" id="IPR007345">
    <property type="entry name" value="Polysacch_pyruvyl_Trfase"/>
</dbReference>
<evidence type="ECO:0000256" key="3">
    <source>
        <dbReference type="ARBA" id="ARBA00022989"/>
    </source>
</evidence>
<dbReference type="PANTHER" id="PTHR21461">
    <property type="entry name" value="GLYCOSYLTRANSFERASE FAMILY 92 PROTEIN"/>
    <property type="match status" value="1"/>
</dbReference>
<keyword evidence="3" id="KW-0472">Membrane</keyword>
<dbReference type="EMBL" id="MCOG01000357">
    <property type="protein sequence ID" value="ORY13775.1"/>
    <property type="molecule type" value="Genomic_DNA"/>
</dbReference>
<dbReference type="Pfam" id="PF13704">
    <property type="entry name" value="Glyco_tranf_2_4"/>
    <property type="match status" value="1"/>
</dbReference>
<comment type="caution">
    <text evidence="6">The sequence shown here is derived from an EMBL/GenBank/DDBJ whole genome shotgun (WGS) entry which is preliminary data.</text>
</comment>
<feature type="chain" id="PRO_5012688778" description="Polysaccharide pyruvyl transferase domain-containing protein" evidence="4">
    <location>
        <begin position="22"/>
        <end position="677"/>
    </location>
</feature>
<keyword evidence="7" id="KW-1185">Reference proteome</keyword>
<evidence type="ECO:0000313" key="7">
    <source>
        <dbReference type="Proteomes" id="UP000193920"/>
    </source>
</evidence>
<evidence type="ECO:0000313" key="6">
    <source>
        <dbReference type="EMBL" id="ORY13775.1"/>
    </source>
</evidence>
<dbReference type="OrthoDB" id="46148at2759"/>
<gene>
    <name evidence="6" type="ORF">LY90DRAFT_518137</name>
</gene>
<dbReference type="Proteomes" id="UP000193920">
    <property type="component" value="Unassembled WGS sequence"/>
</dbReference>
<evidence type="ECO:0000256" key="1">
    <source>
        <dbReference type="ARBA" id="ARBA00004167"/>
    </source>
</evidence>
<keyword evidence="2" id="KW-0812">Transmembrane</keyword>
<dbReference type="AlphaFoldDB" id="A0A1Y1ZVH2"/>
<proteinExistence type="predicted"/>
<organism evidence="6 7">
    <name type="scientific">Neocallimastix californiae</name>
    <dbReference type="NCBI Taxonomy" id="1754190"/>
    <lineage>
        <taxon>Eukaryota</taxon>
        <taxon>Fungi</taxon>
        <taxon>Fungi incertae sedis</taxon>
        <taxon>Chytridiomycota</taxon>
        <taxon>Chytridiomycota incertae sedis</taxon>
        <taxon>Neocallimastigomycetes</taxon>
        <taxon>Neocallimastigales</taxon>
        <taxon>Neocallimastigaceae</taxon>
        <taxon>Neocallimastix</taxon>
    </lineage>
</organism>